<keyword evidence="3" id="KW-1185">Reference proteome</keyword>
<protein>
    <submittedName>
        <fullName evidence="2">Uncharacterized protein</fullName>
    </submittedName>
</protein>
<organism evidence="2 3">
    <name type="scientific">Liparis tanakae</name>
    <name type="common">Tanaka's snailfish</name>
    <dbReference type="NCBI Taxonomy" id="230148"/>
    <lineage>
        <taxon>Eukaryota</taxon>
        <taxon>Metazoa</taxon>
        <taxon>Chordata</taxon>
        <taxon>Craniata</taxon>
        <taxon>Vertebrata</taxon>
        <taxon>Euteleostomi</taxon>
        <taxon>Actinopterygii</taxon>
        <taxon>Neopterygii</taxon>
        <taxon>Teleostei</taxon>
        <taxon>Neoteleostei</taxon>
        <taxon>Acanthomorphata</taxon>
        <taxon>Eupercaria</taxon>
        <taxon>Perciformes</taxon>
        <taxon>Cottioidei</taxon>
        <taxon>Cottales</taxon>
        <taxon>Liparidae</taxon>
        <taxon>Liparis</taxon>
    </lineage>
</organism>
<reference evidence="2 3" key="1">
    <citation type="submission" date="2019-03" db="EMBL/GenBank/DDBJ databases">
        <title>First draft genome of Liparis tanakae, snailfish: a comprehensive survey of snailfish specific genes.</title>
        <authorList>
            <person name="Kim W."/>
            <person name="Song I."/>
            <person name="Jeong J.-H."/>
            <person name="Kim D."/>
            <person name="Kim S."/>
            <person name="Ryu S."/>
            <person name="Song J.Y."/>
            <person name="Lee S.K."/>
        </authorList>
    </citation>
    <scope>NUCLEOTIDE SEQUENCE [LARGE SCALE GENOMIC DNA]</scope>
    <source>
        <tissue evidence="2">Muscle</tissue>
    </source>
</reference>
<proteinExistence type="predicted"/>
<feature type="region of interest" description="Disordered" evidence="1">
    <location>
        <begin position="1"/>
        <end position="66"/>
    </location>
</feature>
<evidence type="ECO:0000313" key="3">
    <source>
        <dbReference type="Proteomes" id="UP000314294"/>
    </source>
</evidence>
<gene>
    <name evidence="2" type="ORF">EYF80_008142</name>
</gene>
<dbReference type="EMBL" id="SRLO01000045">
    <property type="protein sequence ID" value="TNN81696.1"/>
    <property type="molecule type" value="Genomic_DNA"/>
</dbReference>
<accession>A0A4Z2IV04</accession>
<feature type="compositionally biased region" description="Low complexity" evidence="1">
    <location>
        <begin position="42"/>
        <end position="59"/>
    </location>
</feature>
<evidence type="ECO:0000313" key="2">
    <source>
        <dbReference type="EMBL" id="TNN81696.1"/>
    </source>
</evidence>
<name>A0A4Z2IV04_9TELE</name>
<dbReference type="AlphaFoldDB" id="A0A4Z2IV04"/>
<sequence length="117" mass="12372">MPVGINKVVACGRKHRPKTVPLEAAPFGSSKASKAAAPDGRSPPSAYSSSPDSQSADSRATSRRHFQINDIKKETFLSPLKSPIIPNVCQLGHPMTKLGMSAGTAERADFIATVDRA</sequence>
<dbReference type="Proteomes" id="UP000314294">
    <property type="component" value="Unassembled WGS sequence"/>
</dbReference>
<evidence type="ECO:0000256" key="1">
    <source>
        <dbReference type="SAM" id="MobiDB-lite"/>
    </source>
</evidence>
<comment type="caution">
    <text evidence="2">The sequence shown here is derived from an EMBL/GenBank/DDBJ whole genome shotgun (WGS) entry which is preliminary data.</text>
</comment>